<evidence type="ECO:0000256" key="1">
    <source>
        <dbReference type="SAM" id="MobiDB-lite"/>
    </source>
</evidence>
<evidence type="ECO:0000313" key="3">
    <source>
        <dbReference type="EMBL" id="MBB6695307.1"/>
    </source>
</evidence>
<gene>
    <name evidence="3" type="ORF">H7B90_28315</name>
</gene>
<keyword evidence="3" id="KW-0547">Nucleotide-binding</keyword>
<dbReference type="SMART" id="SM01002">
    <property type="entry name" value="AlaDh_PNT_C"/>
    <property type="match status" value="1"/>
</dbReference>
<dbReference type="Gene3D" id="3.40.50.720">
    <property type="entry name" value="NAD(P)-binding Rossmann-like Domain"/>
    <property type="match status" value="2"/>
</dbReference>
<dbReference type="Pfam" id="PF00271">
    <property type="entry name" value="Helicase_C"/>
    <property type="match status" value="1"/>
</dbReference>
<dbReference type="SUPFAM" id="SSF51735">
    <property type="entry name" value="NAD(P)-binding Rossmann-fold domains"/>
    <property type="match status" value="1"/>
</dbReference>
<dbReference type="AlphaFoldDB" id="A0A841U3K4"/>
<dbReference type="GO" id="GO:0016787">
    <property type="term" value="F:hydrolase activity"/>
    <property type="evidence" value="ECO:0007669"/>
    <property type="project" value="InterPro"/>
</dbReference>
<keyword evidence="3" id="KW-0347">Helicase</keyword>
<keyword evidence="4" id="KW-1185">Reference proteome</keyword>
<dbReference type="Pfam" id="PF01262">
    <property type="entry name" value="AlaDh_PNT_C"/>
    <property type="match status" value="1"/>
</dbReference>
<dbReference type="Gene3D" id="3.40.50.300">
    <property type="entry name" value="P-loop containing nucleotide triphosphate hydrolases"/>
    <property type="match status" value="2"/>
</dbReference>
<dbReference type="InterPro" id="IPR006935">
    <property type="entry name" value="Helicase/UvrB_N"/>
</dbReference>
<dbReference type="PANTHER" id="PTHR47396:SF1">
    <property type="entry name" value="ATP-DEPENDENT HELICASE IRC3-RELATED"/>
    <property type="match status" value="1"/>
</dbReference>
<dbReference type="SMART" id="SM00487">
    <property type="entry name" value="DEXDc"/>
    <property type="match status" value="1"/>
</dbReference>
<dbReference type="NCBIfam" id="NF046051">
    <property type="entry name" value="restrict_EcoAI"/>
    <property type="match status" value="1"/>
</dbReference>
<feature type="compositionally biased region" description="Acidic residues" evidence="1">
    <location>
        <begin position="553"/>
        <end position="576"/>
    </location>
</feature>
<evidence type="ECO:0000259" key="2">
    <source>
        <dbReference type="PROSITE" id="PS51192"/>
    </source>
</evidence>
<dbReference type="Gene3D" id="3.90.1570.30">
    <property type="match status" value="1"/>
</dbReference>
<dbReference type="InterPro" id="IPR027417">
    <property type="entry name" value="P-loop_NTPase"/>
</dbReference>
<dbReference type="SUPFAM" id="SSF52283">
    <property type="entry name" value="Formate/glycerate dehydrogenase catalytic domain-like"/>
    <property type="match status" value="1"/>
</dbReference>
<dbReference type="GO" id="GO:0005829">
    <property type="term" value="C:cytosol"/>
    <property type="evidence" value="ECO:0007669"/>
    <property type="project" value="TreeGrafter"/>
</dbReference>
<dbReference type="PROSITE" id="PS51192">
    <property type="entry name" value="HELICASE_ATP_BIND_1"/>
    <property type="match status" value="1"/>
</dbReference>
<name>A0A841U3K4_9BACL</name>
<organism evidence="3 4">
    <name type="scientific">Cohnella xylanilytica</name>
    <dbReference type="NCBI Taxonomy" id="557555"/>
    <lineage>
        <taxon>Bacteria</taxon>
        <taxon>Bacillati</taxon>
        <taxon>Bacillota</taxon>
        <taxon>Bacilli</taxon>
        <taxon>Bacillales</taxon>
        <taxon>Paenibacillaceae</taxon>
        <taxon>Cohnella</taxon>
    </lineage>
</organism>
<keyword evidence="3" id="KW-0378">Hydrolase</keyword>
<reference evidence="3 4" key="1">
    <citation type="submission" date="2020-08" db="EMBL/GenBank/DDBJ databases">
        <title>Cohnella phylogeny.</title>
        <authorList>
            <person name="Dunlap C."/>
        </authorList>
    </citation>
    <scope>NUCLEOTIDE SEQUENCE [LARGE SCALE GENOMIC DNA]</scope>
    <source>
        <strain evidence="3 4">DSM 25239</strain>
    </source>
</reference>
<dbReference type="Proteomes" id="UP000553776">
    <property type="component" value="Unassembled WGS sequence"/>
</dbReference>
<evidence type="ECO:0000313" key="4">
    <source>
        <dbReference type="Proteomes" id="UP000553776"/>
    </source>
</evidence>
<protein>
    <submittedName>
        <fullName evidence="3">DEAD/DEAH box helicase family protein</fullName>
    </submittedName>
</protein>
<dbReference type="SUPFAM" id="SSF52540">
    <property type="entry name" value="P-loop containing nucleoside triphosphate hydrolases"/>
    <property type="match status" value="1"/>
</dbReference>
<feature type="domain" description="Helicase ATP-binding" evidence="2">
    <location>
        <begin position="176"/>
        <end position="335"/>
    </location>
</feature>
<dbReference type="InterPro" id="IPR014001">
    <property type="entry name" value="Helicase_ATP-bd"/>
</dbReference>
<dbReference type="InterPro" id="IPR001650">
    <property type="entry name" value="Helicase_C-like"/>
</dbReference>
<dbReference type="CDD" id="cd18032">
    <property type="entry name" value="DEXHc_RE_I_III_res"/>
    <property type="match status" value="1"/>
</dbReference>
<keyword evidence="3" id="KW-0067">ATP-binding</keyword>
<dbReference type="InterPro" id="IPR050742">
    <property type="entry name" value="Helicase_Restrict-Modif_Enz"/>
</dbReference>
<sequence>MGKGSLSEEDIKAQYITPAITDAGWDLKRQVRMEYAFTAGRIILRGSMTARGRKKRADYVLFYKTNFPLAIIEAKDNRQPVGAGLQQAIEYAKALDISYVYASNGDAFVEQNLITGEVRELPLQAFPSPDELYRRYLRDKNISAAEEQVMLEPYYYVPQYKTPRYYQRIAINRTVDAVARGQERILLVSATGTGKTYMTFQMIYRLWKSGLKKKILFLADRNVLVDQTMSGDFKPFGGKMIKVQNKNLDSSYEIYLALYQQLTGENGEETFRQFQPSFFDLIVIDECHRGSAKEESAWRKVLNYFSAATHIGCTATPIETQDASSFSYFGEPIYEYSLKQGIDDGFLAPYKVIRIGLDKDLEGYRPEDGKIDTYGNEIEDREYNVKDFDRTLVIDDRTRVVAAKITEFLQKTDRMSKTIVFCIDIEHAERMRQALIQANQDLYAQNHRYIMRITGDNDEGKAQLENFIDEESPYPVIAVTSKLMTTGVDAKMCKLIVLENNINSMTEFKQIIGRGTRLLEEYGKTYFTIMDFRNSSRLFADPAFDGRPEVVIDLDQDDPVDDPEAGYPEPEGEDEGTRENTPGYGSGSGNSTDDGEQEKPRKYYIGDVAVTVLSERVQYVGQDGKLITESLIDYTKKNILQHYARLDDFLRSWSQAEKKQAIIDELQERGVWLEAVRVELGDNELDDFDLICHLAYDKPPLTKKERAEQVKKRHYGADVTILDINVERLRELDDLFGNRVQTLASNPANLAVSVAEADLLICAVLVPGAKAPRLVSEEMVKSMKKGSVIVDVAIDQGGIVETIDRITTHDDPTYIKHGVIHYAVANMPGAVPQTSTIALTNSTVPYALKLANLGVANAIMVSPALRNGVNMIAGRITYEAVARALQTDYVPIEQVMETVLAS</sequence>
<dbReference type="CDD" id="cd18799">
    <property type="entry name" value="SF2_C_EcoAI-like"/>
    <property type="match status" value="1"/>
</dbReference>
<dbReference type="PANTHER" id="PTHR47396">
    <property type="entry name" value="TYPE I RESTRICTION ENZYME ECOKI R PROTEIN"/>
    <property type="match status" value="1"/>
</dbReference>
<dbReference type="GO" id="GO:0003677">
    <property type="term" value="F:DNA binding"/>
    <property type="evidence" value="ECO:0007669"/>
    <property type="project" value="InterPro"/>
</dbReference>
<feature type="region of interest" description="Disordered" evidence="1">
    <location>
        <begin position="553"/>
        <end position="599"/>
    </location>
</feature>
<dbReference type="GO" id="GO:0004386">
    <property type="term" value="F:helicase activity"/>
    <property type="evidence" value="ECO:0007669"/>
    <property type="project" value="UniProtKB-KW"/>
</dbReference>
<dbReference type="GO" id="GO:0006304">
    <property type="term" value="P:DNA modification"/>
    <property type="evidence" value="ECO:0007669"/>
    <property type="project" value="InterPro"/>
</dbReference>
<accession>A0A841U3K4</accession>
<dbReference type="GO" id="GO:0005524">
    <property type="term" value="F:ATP binding"/>
    <property type="evidence" value="ECO:0007669"/>
    <property type="project" value="InterPro"/>
</dbReference>
<comment type="caution">
    <text evidence="3">The sequence shown here is derived from an EMBL/GenBank/DDBJ whole genome shotgun (WGS) entry which is preliminary data.</text>
</comment>
<dbReference type="Pfam" id="PF04851">
    <property type="entry name" value="ResIII"/>
    <property type="match status" value="1"/>
</dbReference>
<dbReference type="EMBL" id="JACJVR010000121">
    <property type="protein sequence ID" value="MBB6695307.1"/>
    <property type="molecule type" value="Genomic_DNA"/>
</dbReference>
<proteinExistence type="predicted"/>
<dbReference type="InterPro" id="IPR007698">
    <property type="entry name" value="AlaDH/PNT_NAD(H)-bd"/>
</dbReference>
<dbReference type="InterPro" id="IPR036291">
    <property type="entry name" value="NAD(P)-bd_dom_sf"/>
</dbReference>